<feature type="domain" description="RagB/SusD" evidence="6">
    <location>
        <begin position="269"/>
        <end position="563"/>
    </location>
</feature>
<evidence type="ECO:0000256" key="2">
    <source>
        <dbReference type="ARBA" id="ARBA00006275"/>
    </source>
</evidence>
<protein>
    <submittedName>
        <fullName evidence="8">RagB/SusD family nutrient uptake outer membrane protein</fullName>
    </submittedName>
</protein>
<accession>A0ABV7YTL8</accession>
<evidence type="ECO:0000256" key="1">
    <source>
        <dbReference type="ARBA" id="ARBA00004442"/>
    </source>
</evidence>
<reference evidence="9" key="1">
    <citation type="journal article" date="2019" name="Int. J. Syst. Evol. Microbiol.">
        <title>The Global Catalogue of Microorganisms (GCM) 10K type strain sequencing project: providing services to taxonomists for standard genome sequencing and annotation.</title>
        <authorList>
            <consortium name="The Broad Institute Genomics Platform"/>
            <consortium name="The Broad Institute Genome Sequencing Center for Infectious Disease"/>
            <person name="Wu L."/>
            <person name="Ma J."/>
        </authorList>
    </citation>
    <scope>NUCLEOTIDE SEQUENCE [LARGE SCALE GENOMIC DNA]</scope>
    <source>
        <strain evidence="9">CECT 7956</strain>
    </source>
</reference>
<dbReference type="PROSITE" id="PS51257">
    <property type="entry name" value="PROKAR_LIPOPROTEIN"/>
    <property type="match status" value="1"/>
</dbReference>
<keyword evidence="4" id="KW-0472">Membrane</keyword>
<comment type="subcellular location">
    <subcellularLocation>
        <location evidence="1">Cell outer membrane</location>
    </subcellularLocation>
</comment>
<dbReference type="Pfam" id="PF07980">
    <property type="entry name" value="SusD_RagB"/>
    <property type="match status" value="1"/>
</dbReference>
<evidence type="ECO:0000259" key="6">
    <source>
        <dbReference type="Pfam" id="PF07980"/>
    </source>
</evidence>
<dbReference type="Proteomes" id="UP001595616">
    <property type="component" value="Unassembled WGS sequence"/>
</dbReference>
<keyword evidence="3" id="KW-0732">Signal</keyword>
<feature type="domain" description="SusD-like N-terminal" evidence="7">
    <location>
        <begin position="25"/>
        <end position="226"/>
    </location>
</feature>
<proteinExistence type="inferred from homology"/>
<dbReference type="Pfam" id="PF14322">
    <property type="entry name" value="SusD-like_3"/>
    <property type="match status" value="1"/>
</dbReference>
<dbReference type="Gene3D" id="1.25.40.390">
    <property type="match status" value="1"/>
</dbReference>
<evidence type="ECO:0000313" key="8">
    <source>
        <dbReference type="EMBL" id="MFC3810699.1"/>
    </source>
</evidence>
<dbReference type="InterPro" id="IPR012944">
    <property type="entry name" value="SusD_RagB_dom"/>
</dbReference>
<keyword evidence="9" id="KW-1185">Reference proteome</keyword>
<evidence type="ECO:0000256" key="3">
    <source>
        <dbReference type="ARBA" id="ARBA00022729"/>
    </source>
</evidence>
<sequence length="563" mass="61670">MKNLIKISLTAVVLTTGLYACKDSFLDTPPQASLSNSTLASNQNGVNSTLISAYKGLVGWTGNWNETAWGTAPSNWVFNIASDEFHKGSEPGDGDSQLAFELYQWNPSDGDIRSKWIATYEGVVRANSAINTANDYLKNNPADTKFVNSVIGQATFLRAYYHFEAYKVWKNAPYYLESDTDFKKANDKPMLPLIIADLEKAIGLLPANKESVGRADKTVATAYLGKAKLYNKDYAGALAAFNTVISSGKYKLSDCFYDNFSIEGDNNAESIFAVQNSVNDGDGDGGNSNFGERLALPHGDSPYGCCGFKTPSFDLAYSFKVDSKGLPISSKGVALSRLTNTSTDLVDPRLDYTIGRTNVPYLDWGVHKDSWVRGQGYMGWYSPKKNAHSKTASTLSGSWSGAQLSALNVELMRYSDVLLMAAECEVEAGSLEKAREYVNLIRKRAGNCAQGSSSPKVAMNAAEITWAKYNVGIYDAAWTNKDVARDAVRLERKLELATEGHRIFDLQRWGILEATISDYSVREAKLIPVLLQAQKPTAKNYAFPIPATEISRASGKLKQNDGY</sequence>
<name>A0ABV7YTL8_9BACT</name>
<organism evidence="8 9">
    <name type="scientific">Lacihabitans lacunae</name>
    <dbReference type="NCBI Taxonomy" id="1028214"/>
    <lineage>
        <taxon>Bacteria</taxon>
        <taxon>Pseudomonadati</taxon>
        <taxon>Bacteroidota</taxon>
        <taxon>Cytophagia</taxon>
        <taxon>Cytophagales</taxon>
        <taxon>Leadbetterellaceae</taxon>
        <taxon>Lacihabitans</taxon>
    </lineage>
</organism>
<evidence type="ECO:0000256" key="4">
    <source>
        <dbReference type="ARBA" id="ARBA00023136"/>
    </source>
</evidence>
<comment type="similarity">
    <text evidence="2">Belongs to the SusD family.</text>
</comment>
<dbReference type="RefSeq" id="WP_379837039.1">
    <property type="nucleotide sequence ID" value="NZ_JBHRYQ010000001.1"/>
</dbReference>
<evidence type="ECO:0000259" key="7">
    <source>
        <dbReference type="Pfam" id="PF14322"/>
    </source>
</evidence>
<dbReference type="SUPFAM" id="SSF48452">
    <property type="entry name" value="TPR-like"/>
    <property type="match status" value="1"/>
</dbReference>
<comment type="caution">
    <text evidence="8">The sequence shown here is derived from an EMBL/GenBank/DDBJ whole genome shotgun (WGS) entry which is preliminary data.</text>
</comment>
<dbReference type="InterPro" id="IPR033985">
    <property type="entry name" value="SusD-like_N"/>
</dbReference>
<gene>
    <name evidence="8" type="ORF">ACFOOI_08540</name>
</gene>
<dbReference type="EMBL" id="JBHRYQ010000001">
    <property type="protein sequence ID" value="MFC3810699.1"/>
    <property type="molecule type" value="Genomic_DNA"/>
</dbReference>
<keyword evidence="5" id="KW-0998">Cell outer membrane</keyword>
<evidence type="ECO:0000313" key="9">
    <source>
        <dbReference type="Proteomes" id="UP001595616"/>
    </source>
</evidence>
<evidence type="ECO:0000256" key="5">
    <source>
        <dbReference type="ARBA" id="ARBA00023237"/>
    </source>
</evidence>
<dbReference type="InterPro" id="IPR011990">
    <property type="entry name" value="TPR-like_helical_dom_sf"/>
</dbReference>